<keyword evidence="5" id="KW-0949">S-adenosyl-L-methionine</keyword>
<dbReference type="PANTHER" id="PTHR13563:SF13">
    <property type="entry name" value="TRNA METHYLTRANSFERASE 10 HOMOLOG A"/>
    <property type="match status" value="1"/>
</dbReference>
<dbReference type="InParanoid" id="A0A0C3E5B6"/>
<dbReference type="GO" id="GO:0002939">
    <property type="term" value="P:tRNA N1-guanine methylation"/>
    <property type="evidence" value="ECO:0007669"/>
    <property type="project" value="TreeGrafter"/>
</dbReference>
<proteinExistence type="predicted"/>
<feature type="region of interest" description="Disordered" evidence="9">
    <location>
        <begin position="306"/>
        <end position="361"/>
    </location>
</feature>
<dbReference type="PANTHER" id="PTHR13563">
    <property type="entry name" value="TRNA (GUANINE-9-) METHYLTRANSFERASE"/>
    <property type="match status" value="1"/>
</dbReference>
<dbReference type="InterPro" id="IPR007356">
    <property type="entry name" value="tRNA_m1G_MeTrfase_euk"/>
</dbReference>
<evidence type="ECO:0000259" key="10">
    <source>
        <dbReference type="PROSITE" id="PS51675"/>
    </source>
</evidence>
<feature type="compositionally biased region" description="Basic and acidic residues" evidence="9">
    <location>
        <begin position="36"/>
        <end position="51"/>
    </location>
</feature>
<evidence type="ECO:0000313" key="11">
    <source>
        <dbReference type="EMBL" id="KIM63609.1"/>
    </source>
</evidence>
<dbReference type="GO" id="GO:0000049">
    <property type="term" value="F:tRNA binding"/>
    <property type="evidence" value="ECO:0007669"/>
    <property type="project" value="TreeGrafter"/>
</dbReference>
<reference evidence="11 12" key="1">
    <citation type="submission" date="2014-04" db="EMBL/GenBank/DDBJ databases">
        <authorList>
            <consortium name="DOE Joint Genome Institute"/>
            <person name="Kuo A."/>
            <person name="Kohler A."/>
            <person name="Nagy L.G."/>
            <person name="Floudas D."/>
            <person name="Copeland A."/>
            <person name="Barry K.W."/>
            <person name="Cichocki N."/>
            <person name="Veneault-Fourrey C."/>
            <person name="LaButti K."/>
            <person name="Lindquist E.A."/>
            <person name="Lipzen A."/>
            <person name="Lundell T."/>
            <person name="Morin E."/>
            <person name="Murat C."/>
            <person name="Sun H."/>
            <person name="Tunlid A."/>
            <person name="Henrissat B."/>
            <person name="Grigoriev I.V."/>
            <person name="Hibbett D.S."/>
            <person name="Martin F."/>
            <person name="Nordberg H.P."/>
            <person name="Cantor M.N."/>
            <person name="Hua S.X."/>
        </authorList>
    </citation>
    <scope>NUCLEOTIDE SEQUENCE [LARGE SCALE GENOMIC DNA]</scope>
    <source>
        <strain evidence="11 12">Foug A</strain>
    </source>
</reference>
<evidence type="ECO:0000256" key="3">
    <source>
        <dbReference type="ARBA" id="ARBA00022603"/>
    </source>
</evidence>
<keyword evidence="4" id="KW-0808">Transferase</keyword>
<keyword evidence="3" id="KW-0489">Methyltransferase</keyword>
<dbReference type="GO" id="GO:0005634">
    <property type="term" value="C:nucleus"/>
    <property type="evidence" value="ECO:0007669"/>
    <property type="project" value="TreeGrafter"/>
</dbReference>
<evidence type="ECO:0000256" key="4">
    <source>
        <dbReference type="ARBA" id="ARBA00022679"/>
    </source>
</evidence>
<evidence type="ECO:0000256" key="5">
    <source>
        <dbReference type="ARBA" id="ARBA00022691"/>
    </source>
</evidence>
<name>A0A0C3E5B6_9AGAM</name>
<evidence type="ECO:0000256" key="6">
    <source>
        <dbReference type="ARBA" id="ARBA00031792"/>
    </source>
</evidence>
<feature type="domain" description="SAM-dependent MTase TRM10-type" evidence="10">
    <location>
        <begin position="73"/>
        <end position="303"/>
    </location>
</feature>
<dbReference type="HOGENOM" id="CLU_034384_1_1_1"/>
<sequence>MDTSAAESTGTERQEQTTHPQGLSKKAQKRAAKAARLHELKLERRTREKEARKRKRRERAQAVANGECDANVAPKRRRTNVNDGNTTFKARIIVDLGFDELMTDKEINSLTSQLAYTYSANRSAPCAFSSLLFTSLNGRTKQRLDVMNDASYRRWSNTEWWEEGYERIWTPASSSSSDQPPYEPTSIPADCNGPTPAPDTGDPRESVVYLTADSEHEILELKEGETYVIGGICDHNRYKNLCLNKANAAHIRHARLPIGRFIALATRKVLTVNQVFEILLKWVETRNWEEAFWAVIPKRKFQGVERVRGKDDGSDDEEVNIQDERGGVANKETHELVERDSENMSGGGGNGVSNDSGFAEA</sequence>
<evidence type="ECO:0000256" key="2">
    <source>
        <dbReference type="ARBA" id="ARBA00020451"/>
    </source>
</evidence>
<evidence type="ECO:0000256" key="7">
    <source>
        <dbReference type="ARBA" id="ARBA00032166"/>
    </source>
</evidence>
<feature type="compositionally biased region" description="Basic and acidic residues" evidence="9">
    <location>
        <begin position="322"/>
        <end position="342"/>
    </location>
</feature>
<comment type="catalytic activity">
    <reaction evidence="8">
        <text>guanosine(9) in tRNA + S-adenosyl-L-methionine = N(1)-methylguanosine(9) in tRNA + S-adenosyl-L-homocysteine + H(+)</text>
        <dbReference type="Rhea" id="RHEA:43156"/>
        <dbReference type="Rhea" id="RHEA-COMP:10367"/>
        <dbReference type="Rhea" id="RHEA-COMP:10368"/>
        <dbReference type="ChEBI" id="CHEBI:15378"/>
        <dbReference type="ChEBI" id="CHEBI:57856"/>
        <dbReference type="ChEBI" id="CHEBI:59789"/>
        <dbReference type="ChEBI" id="CHEBI:73542"/>
        <dbReference type="ChEBI" id="CHEBI:74269"/>
        <dbReference type="EC" id="2.1.1.221"/>
    </reaction>
</comment>
<evidence type="ECO:0000256" key="9">
    <source>
        <dbReference type="SAM" id="MobiDB-lite"/>
    </source>
</evidence>
<dbReference type="EC" id="2.1.1.221" evidence="1"/>
<dbReference type="InterPro" id="IPR038459">
    <property type="entry name" value="MT_TRM10-typ_sf"/>
</dbReference>
<dbReference type="Proteomes" id="UP000053989">
    <property type="component" value="Unassembled WGS sequence"/>
</dbReference>
<feature type="region of interest" description="Disordered" evidence="9">
    <location>
        <begin position="171"/>
        <end position="205"/>
    </location>
</feature>
<evidence type="ECO:0000256" key="1">
    <source>
        <dbReference type="ARBA" id="ARBA00012797"/>
    </source>
</evidence>
<dbReference type="CDD" id="cd18089">
    <property type="entry name" value="SPOUT_Trm10-like"/>
    <property type="match status" value="1"/>
</dbReference>
<accession>A0A0C3E5B6</accession>
<evidence type="ECO:0000256" key="8">
    <source>
        <dbReference type="ARBA" id="ARBA00048434"/>
    </source>
</evidence>
<dbReference type="STRING" id="1036808.A0A0C3E5B6"/>
<dbReference type="FunCoup" id="A0A0C3E5B6">
    <property type="interactions" value="661"/>
</dbReference>
<dbReference type="OrthoDB" id="278300at2759"/>
<dbReference type="GO" id="GO:0052905">
    <property type="term" value="F:tRNA (guanosine(9)-N1)-methyltransferase activity"/>
    <property type="evidence" value="ECO:0007669"/>
    <property type="project" value="UniProtKB-EC"/>
</dbReference>
<dbReference type="PROSITE" id="PS51675">
    <property type="entry name" value="SAM_MT_TRM10"/>
    <property type="match status" value="1"/>
</dbReference>
<dbReference type="InterPro" id="IPR028564">
    <property type="entry name" value="MT_TRM10-typ"/>
</dbReference>
<feature type="region of interest" description="Disordered" evidence="9">
    <location>
        <begin position="1"/>
        <end position="64"/>
    </location>
</feature>
<dbReference type="EMBL" id="KN822033">
    <property type="protein sequence ID" value="KIM63609.1"/>
    <property type="molecule type" value="Genomic_DNA"/>
</dbReference>
<reference evidence="12" key="2">
    <citation type="submission" date="2015-01" db="EMBL/GenBank/DDBJ databases">
        <title>Evolutionary Origins and Diversification of the Mycorrhizal Mutualists.</title>
        <authorList>
            <consortium name="DOE Joint Genome Institute"/>
            <consortium name="Mycorrhizal Genomics Consortium"/>
            <person name="Kohler A."/>
            <person name="Kuo A."/>
            <person name="Nagy L.G."/>
            <person name="Floudas D."/>
            <person name="Copeland A."/>
            <person name="Barry K.W."/>
            <person name="Cichocki N."/>
            <person name="Veneault-Fourrey C."/>
            <person name="LaButti K."/>
            <person name="Lindquist E.A."/>
            <person name="Lipzen A."/>
            <person name="Lundell T."/>
            <person name="Morin E."/>
            <person name="Murat C."/>
            <person name="Riley R."/>
            <person name="Ohm R."/>
            <person name="Sun H."/>
            <person name="Tunlid A."/>
            <person name="Henrissat B."/>
            <person name="Grigoriev I.V."/>
            <person name="Hibbett D.S."/>
            <person name="Martin F."/>
        </authorList>
    </citation>
    <scope>NUCLEOTIDE SEQUENCE [LARGE SCALE GENOMIC DNA]</scope>
    <source>
        <strain evidence="12">Foug A</strain>
    </source>
</reference>
<keyword evidence="12" id="KW-1185">Reference proteome</keyword>
<organism evidence="11 12">
    <name type="scientific">Scleroderma citrinum Foug A</name>
    <dbReference type="NCBI Taxonomy" id="1036808"/>
    <lineage>
        <taxon>Eukaryota</taxon>
        <taxon>Fungi</taxon>
        <taxon>Dikarya</taxon>
        <taxon>Basidiomycota</taxon>
        <taxon>Agaricomycotina</taxon>
        <taxon>Agaricomycetes</taxon>
        <taxon>Agaricomycetidae</taxon>
        <taxon>Boletales</taxon>
        <taxon>Sclerodermatineae</taxon>
        <taxon>Sclerodermataceae</taxon>
        <taxon>Scleroderma</taxon>
    </lineage>
</organism>
<dbReference type="AlphaFoldDB" id="A0A0C3E5B6"/>
<feature type="compositionally biased region" description="Basic residues" evidence="9">
    <location>
        <begin position="26"/>
        <end position="35"/>
    </location>
</feature>
<gene>
    <name evidence="11" type="ORF">SCLCIDRAFT_1214000</name>
</gene>
<evidence type="ECO:0000313" key="12">
    <source>
        <dbReference type="Proteomes" id="UP000053989"/>
    </source>
</evidence>
<dbReference type="Gene3D" id="3.40.1280.30">
    <property type="match status" value="1"/>
</dbReference>
<feature type="compositionally biased region" description="Low complexity" evidence="9">
    <location>
        <begin position="352"/>
        <end position="361"/>
    </location>
</feature>
<protein>
    <recommendedName>
        <fullName evidence="2">tRNA (guanine(9)-N1)-methyltransferase</fullName>
        <ecNumber evidence="1">2.1.1.221</ecNumber>
    </recommendedName>
    <alternativeName>
        <fullName evidence="7">tRNA methyltransferase 10</fullName>
    </alternativeName>
    <alternativeName>
        <fullName evidence="6">tRNA(m1G9)-methyltransferase</fullName>
    </alternativeName>
</protein>